<dbReference type="PRINTS" id="PR00260">
    <property type="entry name" value="CHEMTRNSDUCR"/>
</dbReference>
<evidence type="ECO:0000256" key="6">
    <source>
        <dbReference type="PROSITE-ProRule" id="PRU00284"/>
    </source>
</evidence>
<dbReference type="Gene3D" id="6.10.340.10">
    <property type="match status" value="1"/>
</dbReference>
<comment type="subcellular location">
    <subcellularLocation>
        <location evidence="1">Cell membrane</location>
    </subcellularLocation>
</comment>
<evidence type="ECO:0000259" key="8">
    <source>
        <dbReference type="PROSITE" id="PS50111"/>
    </source>
</evidence>
<dbReference type="SMART" id="SM00283">
    <property type="entry name" value="MA"/>
    <property type="match status" value="1"/>
</dbReference>
<evidence type="ECO:0000256" key="4">
    <source>
        <dbReference type="ARBA" id="ARBA00023224"/>
    </source>
</evidence>
<keyword evidence="7" id="KW-0812">Transmembrane</keyword>
<evidence type="ECO:0000259" key="9">
    <source>
        <dbReference type="PROSITE" id="PS50885"/>
    </source>
</evidence>
<comment type="similarity">
    <text evidence="5">Belongs to the methyl-accepting chemotaxis (MCP) protein family.</text>
</comment>
<gene>
    <name evidence="10" type="ORF">LSG31_03260</name>
</gene>
<protein>
    <submittedName>
        <fullName evidence="10">Methyl-accepting chemotaxis protein</fullName>
    </submittedName>
</protein>
<dbReference type="Proteomes" id="UP000830167">
    <property type="component" value="Chromosome"/>
</dbReference>
<dbReference type="Pfam" id="PF00672">
    <property type="entry name" value="HAMP"/>
    <property type="match status" value="1"/>
</dbReference>
<keyword evidence="3 7" id="KW-0472">Membrane</keyword>
<feature type="transmembrane region" description="Helical" evidence="7">
    <location>
        <begin position="138"/>
        <end position="156"/>
    </location>
</feature>
<name>A0ABY4CP05_9BACL</name>
<keyword evidence="2" id="KW-1003">Cell membrane</keyword>
<feature type="domain" description="Methyl-accepting transducer" evidence="8">
    <location>
        <begin position="252"/>
        <end position="488"/>
    </location>
</feature>
<dbReference type="InterPro" id="IPR003660">
    <property type="entry name" value="HAMP_dom"/>
</dbReference>
<dbReference type="CDD" id="cd06225">
    <property type="entry name" value="HAMP"/>
    <property type="match status" value="1"/>
</dbReference>
<dbReference type="EMBL" id="CP089291">
    <property type="protein sequence ID" value="UOF91291.1"/>
    <property type="molecule type" value="Genomic_DNA"/>
</dbReference>
<keyword evidence="4 6" id="KW-0807">Transducer</keyword>
<evidence type="ECO:0000256" key="1">
    <source>
        <dbReference type="ARBA" id="ARBA00004236"/>
    </source>
</evidence>
<dbReference type="PROSITE" id="PS50885">
    <property type="entry name" value="HAMP"/>
    <property type="match status" value="1"/>
</dbReference>
<dbReference type="Pfam" id="PF00015">
    <property type="entry name" value="MCPsignal"/>
    <property type="match status" value="1"/>
</dbReference>
<evidence type="ECO:0000256" key="5">
    <source>
        <dbReference type="ARBA" id="ARBA00029447"/>
    </source>
</evidence>
<feature type="transmembrane region" description="Helical" evidence="7">
    <location>
        <begin position="162"/>
        <end position="178"/>
    </location>
</feature>
<dbReference type="InterPro" id="IPR004090">
    <property type="entry name" value="Chemotax_Me-accpt_rcpt"/>
</dbReference>
<evidence type="ECO:0000313" key="10">
    <source>
        <dbReference type="EMBL" id="UOF91291.1"/>
    </source>
</evidence>
<proteinExistence type="inferred from homology"/>
<evidence type="ECO:0000256" key="2">
    <source>
        <dbReference type="ARBA" id="ARBA00022475"/>
    </source>
</evidence>
<dbReference type="RefSeq" id="WP_347437980.1">
    <property type="nucleotide sequence ID" value="NZ_CP089291.1"/>
</dbReference>
<keyword evidence="11" id="KW-1185">Reference proteome</keyword>
<dbReference type="CDD" id="cd11386">
    <property type="entry name" value="MCP_signal"/>
    <property type="match status" value="1"/>
</dbReference>
<reference evidence="10" key="1">
    <citation type="submission" date="2021-12" db="EMBL/GenBank/DDBJ databases">
        <title>Alicyclobacillaceae gen. nov., sp. nov., isolated from chalcocite enrichment system.</title>
        <authorList>
            <person name="Jiang Z."/>
        </authorList>
    </citation>
    <scope>NUCLEOTIDE SEQUENCE</scope>
    <source>
        <strain evidence="10">MYW30-H2</strain>
    </source>
</reference>
<evidence type="ECO:0000256" key="3">
    <source>
        <dbReference type="ARBA" id="ARBA00023136"/>
    </source>
</evidence>
<sequence>MEKQTLPRRLVKKQQSIVENAAKKIEAVLATHGQLTDQAILSIRHIMEQELSDLEYFVLVREDGFGEIHTNHFREGVYFNDPVGLKCAQVTATSAFFYPRNTGEQLIDVSTPVRVKGKKLYALRSGQILHGLSRNLKIGLPFTLFYLIGVLAILLPETNWRLTISWVSLATAFFVIAWDRRQFRKTYQTWVQFMRKIGKGDLGYRLTPKSRDEFGQMQFELNKMALGLADIVRKVSTSAEQVAASAQELNASVDQVSIANSHIISLMQEVATGSEHQAKSTDEANTSIHEMSMSIQEIASNAQSVSSSSIQAADIARSGRDSIRQTIAKMESIHTVVNGLADTVKHLGDRSQSIGQITQVITDIASQTNLLALNAAIEAARAGEHGRGFAVVADEVRKLAEQAAISSKQIVHLISAIQQDAEHAVSITETTTQEVSEGIKAVHSAGESFNKIENSFHQVADEIEQVSASVQEMAAGTEQIVETMNQISVVTLTTASRTQSVSADTEEQSASIDTISASASTLSKMADDLQHLVGRFHV</sequence>
<dbReference type="InterPro" id="IPR004089">
    <property type="entry name" value="MCPsignal_dom"/>
</dbReference>
<keyword evidence="7" id="KW-1133">Transmembrane helix</keyword>
<dbReference type="PANTHER" id="PTHR32089:SF112">
    <property type="entry name" value="LYSOZYME-LIKE PROTEIN-RELATED"/>
    <property type="match status" value="1"/>
</dbReference>
<evidence type="ECO:0000313" key="11">
    <source>
        <dbReference type="Proteomes" id="UP000830167"/>
    </source>
</evidence>
<accession>A0ABY4CP05</accession>
<evidence type="ECO:0000256" key="7">
    <source>
        <dbReference type="SAM" id="Phobius"/>
    </source>
</evidence>
<feature type="domain" description="HAMP" evidence="9">
    <location>
        <begin position="194"/>
        <end position="233"/>
    </location>
</feature>
<organism evidence="10 11">
    <name type="scientific">Fodinisporobacter ferrooxydans</name>
    <dbReference type="NCBI Taxonomy" id="2901836"/>
    <lineage>
        <taxon>Bacteria</taxon>
        <taxon>Bacillati</taxon>
        <taxon>Bacillota</taxon>
        <taxon>Bacilli</taxon>
        <taxon>Bacillales</taxon>
        <taxon>Alicyclobacillaceae</taxon>
        <taxon>Fodinisporobacter</taxon>
    </lineage>
</organism>
<dbReference type="PANTHER" id="PTHR32089">
    <property type="entry name" value="METHYL-ACCEPTING CHEMOTAXIS PROTEIN MCPB"/>
    <property type="match status" value="1"/>
</dbReference>
<dbReference type="Gene3D" id="1.10.287.950">
    <property type="entry name" value="Methyl-accepting chemotaxis protein"/>
    <property type="match status" value="1"/>
</dbReference>
<dbReference type="SUPFAM" id="SSF58104">
    <property type="entry name" value="Methyl-accepting chemotaxis protein (MCP) signaling domain"/>
    <property type="match status" value="1"/>
</dbReference>
<dbReference type="PROSITE" id="PS50111">
    <property type="entry name" value="CHEMOTAXIS_TRANSDUC_2"/>
    <property type="match status" value="1"/>
</dbReference>
<dbReference type="SMART" id="SM00304">
    <property type="entry name" value="HAMP"/>
    <property type="match status" value="2"/>
</dbReference>